<keyword evidence="1" id="KW-1133">Transmembrane helix</keyword>
<dbReference type="EMBL" id="PFAP01000024">
    <property type="protein sequence ID" value="PIR94000.1"/>
    <property type="molecule type" value="Genomic_DNA"/>
</dbReference>
<accession>A0A2H0V6N4</accession>
<protein>
    <submittedName>
        <fullName evidence="2">Uncharacterized protein</fullName>
    </submittedName>
</protein>
<keyword evidence="1" id="KW-0472">Membrane</keyword>
<reference evidence="3" key="1">
    <citation type="submission" date="2017-09" db="EMBL/GenBank/DDBJ databases">
        <title>Depth-based differentiation of microbial function through sediment-hosted aquifers and enrichment of novel symbionts in the deep terrestrial subsurface.</title>
        <authorList>
            <person name="Probst A.J."/>
            <person name="Ladd B."/>
            <person name="Jarett J.K."/>
            <person name="Geller-Mcgrath D.E."/>
            <person name="Sieber C.M.K."/>
            <person name="Emerson J.B."/>
            <person name="Anantharaman K."/>
            <person name="Thomas B.C."/>
            <person name="Malmstrom R."/>
            <person name="Stieglmeier M."/>
            <person name="Klingl A."/>
            <person name="Woyke T."/>
            <person name="Ryan C.M."/>
            <person name="Banfield J.F."/>
        </authorList>
    </citation>
    <scope>NUCLEOTIDE SEQUENCE [LARGE SCALE GENOMIC DNA]</scope>
</reference>
<dbReference type="AlphaFoldDB" id="A0A2H0V6N4"/>
<evidence type="ECO:0000313" key="3">
    <source>
        <dbReference type="Proteomes" id="UP000229901"/>
    </source>
</evidence>
<keyword evidence="1" id="KW-0812">Transmembrane</keyword>
<dbReference type="Proteomes" id="UP000229901">
    <property type="component" value="Unassembled WGS sequence"/>
</dbReference>
<gene>
    <name evidence="2" type="ORF">COT97_03620</name>
</gene>
<organism evidence="2 3">
    <name type="scientific">Candidatus Falkowbacteria bacterium CG10_big_fil_rev_8_21_14_0_10_39_11</name>
    <dbReference type="NCBI Taxonomy" id="1974565"/>
    <lineage>
        <taxon>Bacteria</taxon>
        <taxon>Candidatus Falkowiibacteriota</taxon>
    </lineage>
</organism>
<evidence type="ECO:0000256" key="1">
    <source>
        <dbReference type="SAM" id="Phobius"/>
    </source>
</evidence>
<feature type="transmembrane region" description="Helical" evidence="1">
    <location>
        <begin position="12"/>
        <end position="36"/>
    </location>
</feature>
<sequence length="148" mass="16742">MIRINMAKQKNFGIATLIVSIIIAAIIAGVAVYFFLEYKQPIIKETKLPKYQTIEEYILKGTEEIGHTVPKDLVRVEIDGIPVNIAPSHASAPISIYTLANWENTAETETDIFYLKFDNPMYSLEEPNVARHEFWSGPFSGNLQLLLK</sequence>
<evidence type="ECO:0000313" key="2">
    <source>
        <dbReference type="EMBL" id="PIR94000.1"/>
    </source>
</evidence>
<name>A0A2H0V6N4_9BACT</name>
<proteinExistence type="predicted"/>
<comment type="caution">
    <text evidence="2">The sequence shown here is derived from an EMBL/GenBank/DDBJ whole genome shotgun (WGS) entry which is preliminary data.</text>
</comment>